<dbReference type="EMBL" id="BRXZ01003095">
    <property type="protein sequence ID" value="GMH47095.1"/>
    <property type="molecule type" value="Genomic_DNA"/>
</dbReference>
<dbReference type="AlphaFoldDB" id="A0A9W6ZBH0"/>
<gene>
    <name evidence="2" type="ORF">TrRE_jg3760</name>
</gene>
<sequence>MKVYKYLFPNAAFFTYEDAPANECEAYTGKHVVIIGNGNAATELSSFIINDCAAMRTWVLGKSALRASHMTHYVGNVRTHNMVVMESYQLKSLDAHWEIPAFGDATEEDLQASMDRGMRCAEGRERATDDCSDPMIPTESEKVVVIFSGGFRSSDGIRLLTDNHEAVFDEENLYKGRYPSLSAFNEVKGCKGVFATGAISHGRDYKESSGGFVHGFRYTTEFTMKYLKASIEDGEAGRGLKIAEGTGRTKKWQYKVFNSAVDAETYIKVRMQSSSALWHLQGFYCDMLFHIPSNDDSKSDTDGSTFLYVEQVPVTWEMEIVSRWVLADYATSQRGLSVNEMGLSSDKVQVATVDAARQGAMGDGAPLHVAKLEQILVDFLLSEEEEGGGDSQDSALTSCFSPPREEDSDQFEGDEGKDEDSNFVKVKVELSMLQSCKPFFFDNYEVFVDGEPVSEGFGSLPMKLYSHQVVRIESLIENTSRVVPVSSVGSSRLGAGRAIFLFEYGDNFKGCDAVYGEVNAGTGFIA</sequence>
<name>A0A9W6ZBH0_9STRA</name>
<proteinExistence type="predicted"/>
<comment type="caution">
    <text evidence="2">The sequence shown here is derived from an EMBL/GenBank/DDBJ whole genome shotgun (WGS) entry which is preliminary data.</text>
</comment>
<dbReference type="Proteomes" id="UP001165082">
    <property type="component" value="Unassembled WGS sequence"/>
</dbReference>
<feature type="non-terminal residue" evidence="2">
    <location>
        <position position="526"/>
    </location>
</feature>
<protein>
    <submittedName>
        <fullName evidence="2">Uncharacterized protein</fullName>
    </submittedName>
</protein>
<evidence type="ECO:0000313" key="3">
    <source>
        <dbReference type="Proteomes" id="UP001165082"/>
    </source>
</evidence>
<evidence type="ECO:0000256" key="1">
    <source>
        <dbReference type="SAM" id="MobiDB-lite"/>
    </source>
</evidence>
<reference evidence="2" key="1">
    <citation type="submission" date="2022-07" db="EMBL/GenBank/DDBJ databases">
        <title>Genome analysis of Parmales, a sister group of diatoms, reveals the evolutionary specialization of diatoms from phago-mixotrophs to photoautotrophs.</title>
        <authorList>
            <person name="Ban H."/>
            <person name="Sato S."/>
            <person name="Yoshikawa S."/>
            <person name="Kazumasa Y."/>
            <person name="Nakamura Y."/>
            <person name="Ichinomiya M."/>
            <person name="Saitoh K."/>
            <person name="Sato N."/>
            <person name="Blanc-Mathieu R."/>
            <person name="Endo H."/>
            <person name="Kuwata A."/>
            <person name="Ogata H."/>
        </authorList>
    </citation>
    <scope>NUCLEOTIDE SEQUENCE</scope>
</reference>
<feature type="compositionally biased region" description="Polar residues" evidence="1">
    <location>
        <begin position="391"/>
        <end position="400"/>
    </location>
</feature>
<feature type="compositionally biased region" description="Acidic residues" evidence="1">
    <location>
        <begin position="406"/>
        <end position="418"/>
    </location>
</feature>
<dbReference type="OrthoDB" id="186481at2759"/>
<accession>A0A9W6ZBH0</accession>
<evidence type="ECO:0000313" key="2">
    <source>
        <dbReference type="EMBL" id="GMH47095.1"/>
    </source>
</evidence>
<feature type="region of interest" description="Disordered" evidence="1">
    <location>
        <begin position="385"/>
        <end position="418"/>
    </location>
</feature>
<keyword evidence="3" id="KW-1185">Reference proteome</keyword>
<organism evidence="2 3">
    <name type="scientific">Triparma retinervis</name>
    <dbReference type="NCBI Taxonomy" id="2557542"/>
    <lineage>
        <taxon>Eukaryota</taxon>
        <taxon>Sar</taxon>
        <taxon>Stramenopiles</taxon>
        <taxon>Ochrophyta</taxon>
        <taxon>Bolidophyceae</taxon>
        <taxon>Parmales</taxon>
        <taxon>Triparmaceae</taxon>
        <taxon>Triparma</taxon>
    </lineage>
</organism>